<name>A0ABY7CVX5_9BASI</name>
<evidence type="ECO:0000256" key="1">
    <source>
        <dbReference type="ARBA" id="ARBA00022581"/>
    </source>
</evidence>
<feature type="region of interest" description="Disordered" evidence="2">
    <location>
        <begin position="891"/>
        <end position="930"/>
    </location>
</feature>
<dbReference type="EMBL" id="CP110431">
    <property type="protein sequence ID" value="WAQ89453.1"/>
    <property type="molecule type" value="Genomic_DNA"/>
</dbReference>
<feature type="region of interest" description="Disordered" evidence="2">
    <location>
        <begin position="266"/>
        <end position="331"/>
    </location>
</feature>
<accession>A0ABY7CVX5</accession>
<gene>
    <name evidence="3" type="ORF">PtA15_11A141</name>
</gene>
<organism evidence="3 4">
    <name type="scientific">Puccinia triticina</name>
    <dbReference type="NCBI Taxonomy" id="208348"/>
    <lineage>
        <taxon>Eukaryota</taxon>
        <taxon>Fungi</taxon>
        <taxon>Dikarya</taxon>
        <taxon>Basidiomycota</taxon>
        <taxon>Pucciniomycotina</taxon>
        <taxon>Pucciniomycetes</taxon>
        <taxon>Pucciniales</taxon>
        <taxon>Pucciniaceae</taxon>
        <taxon>Puccinia</taxon>
    </lineage>
</organism>
<evidence type="ECO:0000256" key="2">
    <source>
        <dbReference type="SAM" id="MobiDB-lite"/>
    </source>
</evidence>
<proteinExistence type="predicted"/>
<dbReference type="GeneID" id="77801915"/>
<keyword evidence="1" id="KW-0945">Host-virus interaction</keyword>
<evidence type="ECO:0000313" key="4">
    <source>
        <dbReference type="Proteomes" id="UP001164743"/>
    </source>
</evidence>
<protein>
    <recommendedName>
        <fullName evidence="5">Mediator complex subunit 16</fullName>
    </recommendedName>
</protein>
<feature type="compositionally biased region" description="Pro residues" evidence="2">
    <location>
        <begin position="277"/>
        <end position="290"/>
    </location>
</feature>
<dbReference type="PANTHER" id="PTHR13037">
    <property type="entry name" value="FORMIN"/>
    <property type="match status" value="1"/>
</dbReference>
<sequence length="1033" mass="110420">MATAYSAQHILAGAPASQPGTIQLSFTRSEQHAAALRLQTPAEQLLFSPDGTQLLAISTHTLTVLSQSPAQADHWTPTSEHPLPPGNTHIPAAAFITQTPRAFTEPVRGSRQPPSPIRIGDAAYHQLRRIPATPFAPAHGHTAVLVLSTTQLFILHLPPPGSNLPPHTLLTALDEHTVAPLAPRPVPAEDHARRPTKQTIVAAIGLPPTARRGAAAARPAGVLIAFQSLARPAVPASQPVLRAHDEGRAKPAAECQTMAEPEDFITGLGDLDDAFDPPAPLPCRPKPSSPTPSQTHKPAKHRPNSPPLTRRVEPRPPCEPAVPALGPHSPQPSFAPIQLVELLLDFDHPPVPNVTVRLLPRLPISDPFAHAGPAQAALLHLAFVPCLRDPSAPADTDADEDADGLRLVAAFARRLAPDADGEGAPVEQLQAWDARFTRPALSAGFLSLDAPPDARPSPGAPAPLDPLRGPAEWVFARVAHRALLAPPAGLAEPRIRVRKLVPQWPVREGCFLLLVEKRTRAAEGDEAVEHECWVLDGRDLSTVAVKPLPGLEPDELAHASISFHGVWCCTLDGRGKVRMTALGTSPTFRTALATVVGLVVSALHNRHPVDDIARLLAHSARSPTPPAAGEPPAHLAIFRDVGTFIAHFYAPGGAFDLDPYLPVSWSLAHDLWRSVPSSLSPFLSPTHLVLPRATHSVIPGYESAAELALIGRQLTAVLAIGTAVRMDSYSGSVWQMVGLARWYVRLCQRIIGSIDPAMSGCSFYFLFKITALLSNFNNWLKQHGSSAGGGPHYASPNILPEACPPPTADDQPEIAKVVFAELWEHQNAIQMETFGKLLQDIGRATFPKQPGELFNMPARQSQGFSLAITALDPALVQESVRDLRELVSRHPMLIKPSPTPAAASAGTPAPGPKEGAGPSTTPPTTPARDLLTHDRLAGVCLHDVRRARARYSPAPSSRHPGAVKQCLKCRARTLVVPWSYADLTPLPPSAAADNDPETKLRSLASVDFSLREFRTRCLCAGLWVAPVPALPSA</sequence>
<evidence type="ECO:0000313" key="3">
    <source>
        <dbReference type="EMBL" id="WAQ89453.1"/>
    </source>
</evidence>
<keyword evidence="4" id="KW-1185">Reference proteome</keyword>
<evidence type="ECO:0008006" key="5">
    <source>
        <dbReference type="Google" id="ProtNLM"/>
    </source>
</evidence>
<reference evidence="3" key="1">
    <citation type="submission" date="2022-10" db="EMBL/GenBank/DDBJ databases">
        <title>Puccinia triticina Genome sequencing and assembly.</title>
        <authorList>
            <person name="Li C."/>
        </authorList>
    </citation>
    <scope>NUCLEOTIDE SEQUENCE</scope>
    <source>
        <strain evidence="3">Pt15</strain>
    </source>
</reference>
<dbReference type="PANTHER" id="PTHR13037:SF24">
    <property type="entry name" value="POLYCOMB PROTEIN PCL-RELATED"/>
    <property type="match status" value="1"/>
</dbReference>
<dbReference type="RefSeq" id="XP_053025008.1">
    <property type="nucleotide sequence ID" value="XM_053161020.1"/>
</dbReference>
<dbReference type="Proteomes" id="UP001164743">
    <property type="component" value="Chromosome 11A"/>
</dbReference>